<evidence type="ECO:0000313" key="2">
    <source>
        <dbReference type="EMBL" id="OGK41747.1"/>
    </source>
</evidence>
<accession>A0A1F7IEF9</accession>
<comment type="caution">
    <text evidence="2">The sequence shown here is derived from an EMBL/GenBank/DDBJ whole genome shotgun (WGS) entry which is preliminary data.</text>
</comment>
<reference evidence="2 3" key="1">
    <citation type="journal article" date="2016" name="Nat. Commun.">
        <title>Thousands of microbial genomes shed light on interconnected biogeochemical processes in an aquifer system.</title>
        <authorList>
            <person name="Anantharaman K."/>
            <person name="Brown C.T."/>
            <person name="Hug L.A."/>
            <person name="Sharon I."/>
            <person name="Castelle C.J."/>
            <person name="Probst A.J."/>
            <person name="Thomas B.C."/>
            <person name="Singh A."/>
            <person name="Wilkins M.J."/>
            <person name="Karaoz U."/>
            <person name="Brodie E.L."/>
            <person name="Williams K.H."/>
            <person name="Hubbard S.S."/>
            <person name="Banfield J.F."/>
        </authorList>
    </citation>
    <scope>NUCLEOTIDE SEQUENCE [LARGE SCALE GENOMIC DNA]</scope>
</reference>
<evidence type="ECO:0000313" key="3">
    <source>
        <dbReference type="Proteomes" id="UP000179270"/>
    </source>
</evidence>
<sequence length="270" mass="30762">MFLVYSIQYRVLSIFALAIFQKQMRELIMQEEISMEAPQTVNPSERPLDNIPPKKPPFLTPRILIIFGIFLIVVLLVFTGMFILLPKTEKQKSQTPITSNSTPVITPTPVPEDALEAPELYPEFEWEEFIESELNKSLSESALYSQKGNWGSIRMNGKEWTASKDNLDRDSMEVLLTGFDEYYNSELTQRGWSYIYEDEQYNLVPLSADGPGGSIWGYIKVNDGKLRVILLQKLTPIEDFGGVATCPCSIGFRVFVSDIESIEELVKRIN</sequence>
<dbReference type="AlphaFoldDB" id="A0A1F7IEF9"/>
<keyword evidence="1" id="KW-0812">Transmembrane</keyword>
<keyword evidence="1" id="KW-1133">Transmembrane helix</keyword>
<organism evidence="2 3">
    <name type="scientific">Candidatus Roizmanbacteria bacterium RIFCSPLOWO2_01_FULL_35_13</name>
    <dbReference type="NCBI Taxonomy" id="1802055"/>
    <lineage>
        <taxon>Bacteria</taxon>
        <taxon>Candidatus Roizmaniibacteriota</taxon>
    </lineage>
</organism>
<protein>
    <submittedName>
        <fullName evidence="2">Uncharacterized protein</fullName>
    </submittedName>
</protein>
<gene>
    <name evidence="2" type="ORF">A3A74_01480</name>
</gene>
<proteinExistence type="predicted"/>
<dbReference type="Proteomes" id="UP000179270">
    <property type="component" value="Unassembled WGS sequence"/>
</dbReference>
<keyword evidence="1" id="KW-0472">Membrane</keyword>
<dbReference type="EMBL" id="MGAF01000016">
    <property type="protein sequence ID" value="OGK41747.1"/>
    <property type="molecule type" value="Genomic_DNA"/>
</dbReference>
<name>A0A1F7IEF9_9BACT</name>
<feature type="transmembrane region" description="Helical" evidence="1">
    <location>
        <begin position="63"/>
        <end position="85"/>
    </location>
</feature>
<evidence type="ECO:0000256" key="1">
    <source>
        <dbReference type="SAM" id="Phobius"/>
    </source>
</evidence>